<name>A0ACC2WWN2_9TREE</name>
<evidence type="ECO:0000313" key="1">
    <source>
        <dbReference type="EMBL" id="KAJ9115544.1"/>
    </source>
</evidence>
<reference evidence="1" key="1">
    <citation type="submission" date="2023-04" db="EMBL/GenBank/DDBJ databases">
        <title>Draft Genome sequencing of Naganishia species isolated from polar environments using Oxford Nanopore Technology.</title>
        <authorList>
            <person name="Leo P."/>
            <person name="Venkateswaran K."/>
        </authorList>
    </citation>
    <scope>NUCLEOTIDE SEQUENCE</scope>
    <source>
        <strain evidence="1">DBVPG 5303</strain>
    </source>
</reference>
<gene>
    <name evidence="1" type="ORF">QFC24_006954</name>
</gene>
<organism evidence="1 2">
    <name type="scientific">Naganishia onofrii</name>
    <dbReference type="NCBI Taxonomy" id="1851511"/>
    <lineage>
        <taxon>Eukaryota</taxon>
        <taxon>Fungi</taxon>
        <taxon>Dikarya</taxon>
        <taxon>Basidiomycota</taxon>
        <taxon>Agaricomycotina</taxon>
        <taxon>Tremellomycetes</taxon>
        <taxon>Filobasidiales</taxon>
        <taxon>Filobasidiaceae</taxon>
        <taxon>Naganishia</taxon>
    </lineage>
</organism>
<proteinExistence type="predicted"/>
<sequence>MDKNRLQGTGKDMDETIAERQGNGHGGNSRFVGYVLLMLERFIEWVNEHDGIEWVPMVEIEKDFRARTAVPEGAVMPKGL</sequence>
<keyword evidence="2" id="KW-1185">Reference proteome</keyword>
<evidence type="ECO:0000313" key="2">
    <source>
        <dbReference type="Proteomes" id="UP001234202"/>
    </source>
</evidence>
<dbReference type="EMBL" id="JASBWV010000043">
    <property type="protein sequence ID" value="KAJ9115544.1"/>
    <property type="molecule type" value="Genomic_DNA"/>
</dbReference>
<comment type="caution">
    <text evidence="1">The sequence shown here is derived from an EMBL/GenBank/DDBJ whole genome shotgun (WGS) entry which is preliminary data.</text>
</comment>
<dbReference type="Proteomes" id="UP001234202">
    <property type="component" value="Unassembled WGS sequence"/>
</dbReference>
<accession>A0ACC2WWN2</accession>
<protein>
    <submittedName>
        <fullName evidence="1">Uncharacterized protein</fullName>
    </submittedName>
</protein>